<dbReference type="SUPFAM" id="SSF55424">
    <property type="entry name" value="FAD/NAD-linked reductases, dimerisation (C-terminal) domain"/>
    <property type="match status" value="1"/>
</dbReference>
<dbReference type="EMBL" id="GBXM01063971">
    <property type="protein sequence ID" value="JAH44606.1"/>
    <property type="molecule type" value="Transcribed_RNA"/>
</dbReference>
<organism evidence="1">
    <name type="scientific">Anguilla anguilla</name>
    <name type="common">European freshwater eel</name>
    <name type="synonym">Muraena anguilla</name>
    <dbReference type="NCBI Taxonomy" id="7936"/>
    <lineage>
        <taxon>Eukaryota</taxon>
        <taxon>Metazoa</taxon>
        <taxon>Chordata</taxon>
        <taxon>Craniata</taxon>
        <taxon>Vertebrata</taxon>
        <taxon>Euteleostomi</taxon>
        <taxon>Actinopterygii</taxon>
        <taxon>Neopterygii</taxon>
        <taxon>Teleostei</taxon>
        <taxon>Anguilliformes</taxon>
        <taxon>Anguillidae</taxon>
        <taxon>Anguilla</taxon>
    </lineage>
</organism>
<reference evidence="1" key="1">
    <citation type="submission" date="2014-11" db="EMBL/GenBank/DDBJ databases">
        <authorList>
            <person name="Amaro Gonzalez C."/>
        </authorList>
    </citation>
    <scope>NUCLEOTIDE SEQUENCE</scope>
</reference>
<dbReference type="AlphaFoldDB" id="A0A0E9STG4"/>
<evidence type="ECO:0000313" key="1">
    <source>
        <dbReference type="EMBL" id="JAH44606.1"/>
    </source>
</evidence>
<name>A0A0E9STG4_ANGAN</name>
<dbReference type="InterPro" id="IPR016156">
    <property type="entry name" value="FAD/NAD-linked_Rdtase_dimer_sf"/>
</dbReference>
<sequence>MKFLAFYIKDEEVVAVASLNYDPAVSQVAERMAAGMVITKAQAESDDLSWLTLP</sequence>
<proteinExistence type="predicted"/>
<accession>A0A0E9STG4</accession>
<dbReference type="Gene3D" id="3.30.390.30">
    <property type="match status" value="1"/>
</dbReference>
<protein>
    <recommendedName>
        <fullName evidence="2">Reductase C-terminal domain-containing protein</fullName>
    </recommendedName>
</protein>
<evidence type="ECO:0008006" key="2">
    <source>
        <dbReference type="Google" id="ProtNLM"/>
    </source>
</evidence>
<reference evidence="1" key="2">
    <citation type="journal article" date="2015" name="Fish Shellfish Immunol.">
        <title>Early steps in the European eel (Anguilla anguilla)-Vibrio vulnificus interaction in the gills: Role of the RtxA13 toxin.</title>
        <authorList>
            <person name="Callol A."/>
            <person name="Pajuelo D."/>
            <person name="Ebbesson L."/>
            <person name="Teles M."/>
            <person name="MacKenzie S."/>
            <person name="Amaro C."/>
        </authorList>
    </citation>
    <scope>NUCLEOTIDE SEQUENCE</scope>
</reference>